<dbReference type="AlphaFoldDB" id="A0A7Y9XWY2"/>
<reference evidence="2 3" key="1">
    <citation type="submission" date="2020-07" db="EMBL/GenBank/DDBJ databases">
        <title>Genomic Encyclopedia of Type Strains, Phase IV (KMG-IV): sequencing the most valuable type-strain genomes for metagenomic binning, comparative biology and taxonomic classification.</title>
        <authorList>
            <person name="Goeker M."/>
        </authorList>
    </citation>
    <scope>NUCLEOTIDE SEQUENCE [LARGE SCALE GENOMIC DNA]</scope>
    <source>
        <strain evidence="2 3">DSM 29043</strain>
    </source>
</reference>
<gene>
    <name evidence="2" type="ORF">FHS75_002451</name>
</gene>
<dbReference type="Pfam" id="PF07238">
    <property type="entry name" value="PilZ"/>
    <property type="match status" value="1"/>
</dbReference>
<protein>
    <recommendedName>
        <fullName evidence="1">PilZ domain-containing protein</fullName>
    </recommendedName>
</protein>
<name>A0A7Y9XWY2_9SPHN</name>
<feature type="domain" description="PilZ" evidence="1">
    <location>
        <begin position="7"/>
        <end position="100"/>
    </location>
</feature>
<comment type="caution">
    <text evidence="2">The sequence shown here is derived from an EMBL/GenBank/DDBJ whole genome shotgun (WGS) entry which is preliminary data.</text>
</comment>
<dbReference type="EMBL" id="JACBZF010000004">
    <property type="protein sequence ID" value="NYH96119.1"/>
    <property type="molecule type" value="Genomic_DNA"/>
</dbReference>
<evidence type="ECO:0000259" key="1">
    <source>
        <dbReference type="Pfam" id="PF07238"/>
    </source>
</evidence>
<dbReference type="RefSeq" id="WP_179407965.1">
    <property type="nucleotide sequence ID" value="NZ_BMGF01000004.1"/>
</dbReference>
<organism evidence="2 3">
    <name type="scientific">Novosphingobium marinum</name>
    <dbReference type="NCBI Taxonomy" id="1514948"/>
    <lineage>
        <taxon>Bacteria</taxon>
        <taxon>Pseudomonadati</taxon>
        <taxon>Pseudomonadota</taxon>
        <taxon>Alphaproteobacteria</taxon>
        <taxon>Sphingomonadales</taxon>
        <taxon>Sphingomonadaceae</taxon>
        <taxon>Novosphingobium</taxon>
    </lineage>
</organism>
<dbReference type="Proteomes" id="UP000522081">
    <property type="component" value="Unassembled WGS sequence"/>
</dbReference>
<sequence length="112" mass="12172">MGILTIRKHQRFAVRTGAHLSRTSEGDNLDGLLVELCLGGCRIGGIGEKPPSIGEQVRVEVDGFRPIEGDVRWSGEGAVGVRFPVPLHTYELDSLLRLCRGAADDEPMRAYG</sequence>
<dbReference type="SUPFAM" id="SSF141371">
    <property type="entry name" value="PilZ domain-like"/>
    <property type="match status" value="1"/>
</dbReference>
<evidence type="ECO:0000313" key="3">
    <source>
        <dbReference type="Proteomes" id="UP000522081"/>
    </source>
</evidence>
<proteinExistence type="predicted"/>
<keyword evidence="3" id="KW-1185">Reference proteome</keyword>
<dbReference type="GO" id="GO:0035438">
    <property type="term" value="F:cyclic-di-GMP binding"/>
    <property type="evidence" value="ECO:0007669"/>
    <property type="project" value="InterPro"/>
</dbReference>
<evidence type="ECO:0000313" key="2">
    <source>
        <dbReference type="EMBL" id="NYH96119.1"/>
    </source>
</evidence>
<accession>A0A7Y9XWY2</accession>
<dbReference type="InterPro" id="IPR009875">
    <property type="entry name" value="PilZ_domain"/>
</dbReference>